<name>A0A437PMR1_9BACT</name>
<keyword evidence="2" id="KW-0560">Oxidoreductase</keyword>
<dbReference type="PRINTS" id="PR00080">
    <property type="entry name" value="SDRFAMILY"/>
</dbReference>
<reference evidence="3 4" key="1">
    <citation type="submission" date="2019-01" db="EMBL/GenBank/DDBJ databases">
        <authorList>
            <person name="Chen W.-M."/>
        </authorList>
    </citation>
    <scope>NUCLEOTIDE SEQUENCE [LARGE SCALE GENOMIC DNA]</scope>
    <source>
        <strain evidence="3 4">FSY-15</strain>
    </source>
</reference>
<sequence length="251" mass="26921">MSSRFIKQTAIISGGADGLGKGIALQIAEEGGNVVLMDNNQKTLDATVAEFQSEGYPVMGILADVSKEEDVKKVYEQAEAKFGQIHVMVNCAGIVGPTSTKITDYSTEDFDRLYQVNQKGTYLMTKYAIFAMEKHQYGRILLLASMAGKEGNPGMIGYSASKGAVISIIKAIGKEYATSGIAINGLAPAVIKTAMNADTDPKQLEYMVAKIPMGRLGEIEEVAKISAWIVSPECTFTTGFLFDISGGRATY</sequence>
<dbReference type="OrthoDB" id="9788235at2"/>
<comment type="caution">
    <text evidence="3">The sequence shown here is derived from an EMBL/GenBank/DDBJ whole genome shotgun (WGS) entry which is preliminary data.</text>
</comment>
<dbReference type="InterPro" id="IPR020904">
    <property type="entry name" value="Sc_DH/Rdtase_CS"/>
</dbReference>
<evidence type="ECO:0000313" key="4">
    <source>
        <dbReference type="Proteomes" id="UP000282832"/>
    </source>
</evidence>
<proteinExistence type="inferred from homology"/>
<dbReference type="PRINTS" id="PR00081">
    <property type="entry name" value="GDHRDH"/>
</dbReference>
<accession>A0A437PMR1</accession>
<gene>
    <name evidence="3" type="ORF">EOJ36_10755</name>
</gene>
<dbReference type="CDD" id="cd05233">
    <property type="entry name" value="SDR_c"/>
    <property type="match status" value="1"/>
</dbReference>
<keyword evidence="4" id="KW-1185">Reference proteome</keyword>
<dbReference type="PANTHER" id="PTHR24321:SF8">
    <property type="entry name" value="ESTRADIOL 17-BETA-DEHYDROGENASE 8-RELATED"/>
    <property type="match status" value="1"/>
</dbReference>
<dbReference type="GO" id="GO:0016491">
    <property type="term" value="F:oxidoreductase activity"/>
    <property type="evidence" value="ECO:0007669"/>
    <property type="project" value="UniProtKB-KW"/>
</dbReference>
<dbReference type="Gene3D" id="3.40.50.720">
    <property type="entry name" value="NAD(P)-binding Rossmann-like Domain"/>
    <property type="match status" value="1"/>
</dbReference>
<evidence type="ECO:0000256" key="2">
    <source>
        <dbReference type="ARBA" id="ARBA00023002"/>
    </source>
</evidence>
<dbReference type="RefSeq" id="WP_127805224.1">
    <property type="nucleotide sequence ID" value="NZ_SACY01000005.1"/>
</dbReference>
<dbReference type="InterPro" id="IPR002347">
    <property type="entry name" value="SDR_fam"/>
</dbReference>
<evidence type="ECO:0000256" key="1">
    <source>
        <dbReference type="ARBA" id="ARBA00006484"/>
    </source>
</evidence>
<dbReference type="PROSITE" id="PS00061">
    <property type="entry name" value="ADH_SHORT"/>
    <property type="match status" value="1"/>
</dbReference>
<protein>
    <submittedName>
        <fullName evidence="3">SDR family oxidoreductase</fullName>
    </submittedName>
</protein>
<dbReference type="AlphaFoldDB" id="A0A437PMR1"/>
<comment type="similarity">
    <text evidence="1">Belongs to the short-chain dehydrogenases/reductases (SDR) family.</text>
</comment>
<dbReference type="InterPro" id="IPR036291">
    <property type="entry name" value="NAD(P)-bd_dom_sf"/>
</dbReference>
<dbReference type="PANTHER" id="PTHR24321">
    <property type="entry name" value="DEHYDROGENASES, SHORT CHAIN"/>
    <property type="match status" value="1"/>
</dbReference>
<organism evidence="3 4">
    <name type="scientific">Sandaracinomonas limnophila</name>
    <dbReference type="NCBI Taxonomy" id="1862386"/>
    <lineage>
        <taxon>Bacteria</taxon>
        <taxon>Pseudomonadati</taxon>
        <taxon>Bacteroidota</taxon>
        <taxon>Cytophagia</taxon>
        <taxon>Cytophagales</taxon>
        <taxon>Flectobacillaceae</taxon>
        <taxon>Sandaracinomonas</taxon>
    </lineage>
</organism>
<evidence type="ECO:0000313" key="3">
    <source>
        <dbReference type="EMBL" id="RVU23550.1"/>
    </source>
</evidence>
<dbReference type="FunFam" id="3.40.50.720:FF:000173">
    <property type="entry name" value="3-oxoacyl-[acyl-carrier protein] reductase"/>
    <property type="match status" value="1"/>
</dbReference>
<dbReference type="SUPFAM" id="SSF51735">
    <property type="entry name" value="NAD(P)-binding Rossmann-fold domains"/>
    <property type="match status" value="1"/>
</dbReference>
<dbReference type="Pfam" id="PF13561">
    <property type="entry name" value="adh_short_C2"/>
    <property type="match status" value="1"/>
</dbReference>
<dbReference type="EMBL" id="SACY01000005">
    <property type="protein sequence ID" value="RVU23550.1"/>
    <property type="molecule type" value="Genomic_DNA"/>
</dbReference>
<dbReference type="Proteomes" id="UP000282832">
    <property type="component" value="Unassembled WGS sequence"/>
</dbReference>